<comment type="caution">
    <text evidence="1">The sequence shown here is derived from an EMBL/GenBank/DDBJ whole genome shotgun (WGS) entry which is preliminary data.</text>
</comment>
<dbReference type="EMBL" id="CAJVQA010086817">
    <property type="protein sequence ID" value="CAG8839326.1"/>
    <property type="molecule type" value="Genomic_DNA"/>
</dbReference>
<feature type="non-terminal residue" evidence="1">
    <location>
        <position position="111"/>
    </location>
</feature>
<evidence type="ECO:0000313" key="2">
    <source>
        <dbReference type="Proteomes" id="UP000789759"/>
    </source>
</evidence>
<evidence type="ECO:0000313" key="1">
    <source>
        <dbReference type="EMBL" id="CAG8839326.1"/>
    </source>
</evidence>
<dbReference type="OrthoDB" id="2334679at2759"/>
<gene>
    <name evidence="1" type="ORF">CPELLU_LOCUS21843</name>
</gene>
<proteinExistence type="predicted"/>
<protein>
    <submittedName>
        <fullName evidence="1">12255_t:CDS:1</fullName>
    </submittedName>
</protein>
<dbReference type="AlphaFoldDB" id="A0A9N9KIY6"/>
<reference evidence="1" key="1">
    <citation type="submission" date="2021-06" db="EMBL/GenBank/DDBJ databases">
        <authorList>
            <person name="Kallberg Y."/>
            <person name="Tangrot J."/>
            <person name="Rosling A."/>
        </authorList>
    </citation>
    <scope>NUCLEOTIDE SEQUENCE</scope>
    <source>
        <strain evidence="1">FL966</strain>
    </source>
</reference>
<dbReference type="Proteomes" id="UP000789759">
    <property type="component" value="Unassembled WGS sequence"/>
</dbReference>
<name>A0A9N9KIY6_9GLOM</name>
<accession>A0A9N9KIY6</accession>
<keyword evidence="2" id="KW-1185">Reference proteome</keyword>
<organism evidence="1 2">
    <name type="scientific">Cetraspora pellucida</name>
    <dbReference type="NCBI Taxonomy" id="1433469"/>
    <lineage>
        <taxon>Eukaryota</taxon>
        <taxon>Fungi</taxon>
        <taxon>Fungi incertae sedis</taxon>
        <taxon>Mucoromycota</taxon>
        <taxon>Glomeromycotina</taxon>
        <taxon>Glomeromycetes</taxon>
        <taxon>Diversisporales</taxon>
        <taxon>Gigasporaceae</taxon>
        <taxon>Cetraspora</taxon>
    </lineage>
</organism>
<sequence>MNHSLNNEIERSSMPTTPHIKVIPANQNAESWVWLFVDKKTRRCQVQIEDNGVKIKCPWYCREKTSTTNIASHLRSKHRIIEEKEKVEISSTCTISKNYSLEQNKIERITY</sequence>